<feature type="domain" description="YdbS-like PH" evidence="2">
    <location>
        <begin position="63"/>
        <end position="142"/>
    </location>
</feature>
<accession>A0A371P7R6</accession>
<feature type="transmembrane region" description="Helical" evidence="1">
    <location>
        <begin position="406"/>
        <end position="428"/>
    </location>
</feature>
<dbReference type="Proteomes" id="UP000261905">
    <property type="component" value="Unassembled WGS sequence"/>
</dbReference>
<evidence type="ECO:0000313" key="3">
    <source>
        <dbReference type="EMBL" id="REK71568.1"/>
    </source>
</evidence>
<feature type="transmembrane region" description="Helical" evidence="1">
    <location>
        <begin position="44"/>
        <end position="63"/>
    </location>
</feature>
<comment type="caution">
    <text evidence="3">The sequence shown here is derived from an EMBL/GenBank/DDBJ whole genome shotgun (WGS) entry which is preliminary data.</text>
</comment>
<sequence length="537" mass="60264">MNDRRTLHPTYILFGVLSVIKGFLPLVAILLIKRPDWSNLAWYFYAGIGGFILLITLMAFLQWRKFGFWLEKDRIIIRSGVLFRQEKTIYYTRIHSVNIEQPLIQRILGVVQLKIETPGGNNKADGVLETLSKDEANRIKQLLRSYSEAGSVQEETMDKEVIDDGVEGKLGDNPAVVSAAGEHHSAQAAGLSSISNEGSNGTSAWTNVSVGDQKAESGPSVTIDAGKLFMAAATSLNFGLALAFIAGLYSFADDFLNFLLPKNFLDRVVEGSMNQMSSTIFIVVTAIIVILLVWLLTILLYIIKYSGFTMHRDGKQLSLSYGLLEKKSILFDPKNVQAVIVKESWLRQLGGYGEVKLQVVSSDKQEQLMFHPFIRISEIQALLDQFVPGMKLTEPNELASSPRKALVYYIRIPLLITMLLAAGCIWYFGMTGLWSLVLIPLILWWRISCHRTAGLLLRDDQLTLRRRTLQRITYFVRRPRIVTMSVTRSDAQRRKGVTALSVQVLGSAFSYKVTGLEQGDVQPVWNWYSRSVKVGSK</sequence>
<dbReference type="InterPro" id="IPR005182">
    <property type="entry name" value="YdbS-like_PH"/>
</dbReference>
<proteinExistence type="predicted"/>
<keyword evidence="1" id="KW-0812">Transmembrane</keyword>
<dbReference type="RefSeq" id="WP_116048862.1">
    <property type="nucleotide sequence ID" value="NZ_QUBQ01000005.1"/>
</dbReference>
<keyword evidence="1" id="KW-0472">Membrane</keyword>
<feature type="transmembrane region" description="Helical" evidence="1">
    <location>
        <begin position="280"/>
        <end position="303"/>
    </location>
</feature>
<gene>
    <name evidence="3" type="ORF">DX130_21470</name>
</gene>
<dbReference type="Pfam" id="PF03703">
    <property type="entry name" value="bPH_2"/>
    <property type="match status" value="2"/>
</dbReference>
<dbReference type="AlphaFoldDB" id="A0A371P7R6"/>
<dbReference type="InterPro" id="IPR014529">
    <property type="entry name" value="UCP026631"/>
</dbReference>
<keyword evidence="4" id="KW-1185">Reference proteome</keyword>
<evidence type="ECO:0000259" key="2">
    <source>
        <dbReference type="Pfam" id="PF03703"/>
    </source>
</evidence>
<reference evidence="3 4" key="1">
    <citation type="submission" date="2018-08" db="EMBL/GenBank/DDBJ databases">
        <title>Paenibacillus sp. M4BSY-1, whole genome shotgun sequence.</title>
        <authorList>
            <person name="Tuo L."/>
        </authorList>
    </citation>
    <scope>NUCLEOTIDE SEQUENCE [LARGE SCALE GENOMIC DNA]</scope>
    <source>
        <strain evidence="3 4">M4BSY-1</strain>
    </source>
</reference>
<dbReference type="PANTHER" id="PTHR34473">
    <property type="entry name" value="UPF0699 TRANSMEMBRANE PROTEIN YDBS"/>
    <property type="match status" value="1"/>
</dbReference>
<protein>
    <recommendedName>
        <fullName evidence="2">YdbS-like PH domain-containing protein</fullName>
    </recommendedName>
</protein>
<evidence type="ECO:0000256" key="1">
    <source>
        <dbReference type="SAM" id="Phobius"/>
    </source>
</evidence>
<feature type="transmembrane region" description="Helical" evidence="1">
    <location>
        <begin position="228"/>
        <end position="252"/>
    </location>
</feature>
<dbReference type="OrthoDB" id="2195155at2"/>
<dbReference type="PIRSF" id="PIRSF026631">
    <property type="entry name" value="UCP026631"/>
    <property type="match status" value="1"/>
</dbReference>
<name>A0A371P7R6_9BACL</name>
<feature type="transmembrane region" description="Helical" evidence="1">
    <location>
        <begin position="12"/>
        <end position="32"/>
    </location>
</feature>
<organism evidence="3 4">
    <name type="scientific">Paenibacillus paeoniae</name>
    <dbReference type="NCBI Taxonomy" id="2292705"/>
    <lineage>
        <taxon>Bacteria</taxon>
        <taxon>Bacillati</taxon>
        <taxon>Bacillota</taxon>
        <taxon>Bacilli</taxon>
        <taxon>Bacillales</taxon>
        <taxon>Paenibacillaceae</taxon>
        <taxon>Paenibacillus</taxon>
    </lineage>
</organism>
<evidence type="ECO:0000313" key="4">
    <source>
        <dbReference type="Proteomes" id="UP000261905"/>
    </source>
</evidence>
<dbReference type="PANTHER" id="PTHR34473:SF2">
    <property type="entry name" value="UPF0699 TRANSMEMBRANE PROTEIN YDBT"/>
    <property type="match status" value="1"/>
</dbReference>
<dbReference type="EMBL" id="QUBQ01000005">
    <property type="protein sequence ID" value="REK71568.1"/>
    <property type="molecule type" value="Genomic_DNA"/>
</dbReference>
<feature type="domain" description="YdbS-like PH" evidence="2">
    <location>
        <begin position="305"/>
        <end position="384"/>
    </location>
</feature>
<keyword evidence="1" id="KW-1133">Transmembrane helix</keyword>